<gene>
    <name evidence="2" type="ORF">RS24_00345</name>
</gene>
<protein>
    <submittedName>
        <fullName evidence="2">Domain containing protein</fullName>
    </submittedName>
</protein>
<comment type="caution">
    <text evidence="2">The sequence shown here is derived from an EMBL/GenBank/DDBJ whole genome shotgun (WGS) entry which is preliminary data.</text>
</comment>
<dbReference type="EMBL" id="AWXE01000001">
    <property type="protein sequence ID" value="ERL47406.1"/>
    <property type="molecule type" value="Genomic_DNA"/>
</dbReference>
<dbReference type="eggNOG" id="COG0596">
    <property type="taxonomic scope" value="Bacteria"/>
</dbReference>
<name>U2XX09_9PROT</name>
<feature type="domain" description="AB hydrolase-1" evidence="1">
    <location>
        <begin position="32"/>
        <end position="144"/>
    </location>
</feature>
<dbReference type="InterPro" id="IPR000073">
    <property type="entry name" value="AB_hydrolase_1"/>
</dbReference>
<dbReference type="STRING" id="1397666.RS24_00345"/>
<accession>U2XX09</accession>
<sequence length="267" mass="30353">MCQTQQIKKNYYYDGLNHIHYRIAGDAKSKLPLVCFHMSPYSGDQFVFLQKELSAERLVLCPDTPGYGNSDAPSTPPRIEDYVELLMSLCDRLGLDIFNVMGFHTGSVIALEMGRSFPDRIKKIIPIGIPLMEAAQQKELSEQYSVERGYFSEEEFLSNRWKQGLVNRGGQSNERFLSYFSDSLSAGVERGNWGFAAVFKFALRECLAEINQPVLIPLPNESLKMNSLEASKFLINAQTIDWSHMSSDLFEVNFKEIADAFNIFLDK</sequence>
<evidence type="ECO:0000313" key="2">
    <source>
        <dbReference type="EMBL" id="ERL47406.1"/>
    </source>
</evidence>
<dbReference type="Pfam" id="PF00561">
    <property type="entry name" value="Abhydrolase_1"/>
    <property type="match status" value="1"/>
</dbReference>
<reference evidence="2 3" key="1">
    <citation type="journal article" date="2014" name="FEMS Microbiol. Ecol.">
        <title>Genomic differentiation among two strains of the PS1 clade isolated from geographically separated marine habitats.</title>
        <authorList>
            <person name="Jimenez-Infante F."/>
            <person name="Ngugi D.K."/>
            <person name="Alam I."/>
            <person name="Rashid M."/>
            <person name="Baalawi W."/>
            <person name="Kamau A.A."/>
            <person name="Bajic V.B."/>
            <person name="Stingl U."/>
        </authorList>
    </citation>
    <scope>NUCLEOTIDE SEQUENCE [LARGE SCALE GENOMIC DNA]</scope>
    <source>
        <strain evidence="2 3">RS24</strain>
    </source>
</reference>
<organism evidence="2 3">
    <name type="scientific">Candidatus Micropelagius thuwalensis</name>
    <dbReference type="NCBI Taxonomy" id="1397666"/>
    <lineage>
        <taxon>Bacteria</taxon>
        <taxon>Pseudomonadati</taxon>
        <taxon>Pseudomonadota</taxon>
        <taxon>Alphaproteobacteria</taxon>
        <taxon>PS1 clade</taxon>
        <taxon>Candidatus Micropelagius</taxon>
    </lineage>
</organism>
<dbReference type="Gene3D" id="3.40.50.1820">
    <property type="entry name" value="alpha/beta hydrolase"/>
    <property type="match status" value="1"/>
</dbReference>
<dbReference type="Proteomes" id="UP000016762">
    <property type="component" value="Unassembled WGS sequence"/>
</dbReference>
<dbReference type="InterPro" id="IPR029058">
    <property type="entry name" value="AB_hydrolase_fold"/>
</dbReference>
<dbReference type="AlphaFoldDB" id="U2XX09"/>
<dbReference type="SUPFAM" id="SSF53474">
    <property type="entry name" value="alpha/beta-Hydrolases"/>
    <property type="match status" value="1"/>
</dbReference>
<keyword evidence="3" id="KW-1185">Reference proteome</keyword>
<proteinExistence type="predicted"/>
<dbReference type="OrthoDB" id="7618865at2"/>
<dbReference type="PRINTS" id="PR00111">
    <property type="entry name" value="ABHYDROLASE"/>
</dbReference>
<dbReference type="RefSeq" id="WP_021776424.1">
    <property type="nucleotide sequence ID" value="NZ_AWXE01000001.1"/>
</dbReference>
<dbReference type="PANTHER" id="PTHR43798:SF33">
    <property type="entry name" value="HYDROLASE, PUTATIVE (AFU_ORTHOLOGUE AFUA_2G14860)-RELATED"/>
    <property type="match status" value="1"/>
</dbReference>
<evidence type="ECO:0000313" key="3">
    <source>
        <dbReference type="Proteomes" id="UP000016762"/>
    </source>
</evidence>
<evidence type="ECO:0000259" key="1">
    <source>
        <dbReference type="Pfam" id="PF00561"/>
    </source>
</evidence>
<dbReference type="InterPro" id="IPR050266">
    <property type="entry name" value="AB_hydrolase_sf"/>
</dbReference>
<dbReference type="GO" id="GO:0016020">
    <property type="term" value="C:membrane"/>
    <property type="evidence" value="ECO:0007669"/>
    <property type="project" value="TreeGrafter"/>
</dbReference>
<dbReference type="PANTHER" id="PTHR43798">
    <property type="entry name" value="MONOACYLGLYCEROL LIPASE"/>
    <property type="match status" value="1"/>
</dbReference>